<dbReference type="Proteomes" id="UP000593567">
    <property type="component" value="Unassembled WGS sequence"/>
</dbReference>
<organism evidence="1 2">
    <name type="scientific">Bugula neritina</name>
    <name type="common">Brown bryozoan</name>
    <name type="synonym">Sertularia neritina</name>
    <dbReference type="NCBI Taxonomy" id="10212"/>
    <lineage>
        <taxon>Eukaryota</taxon>
        <taxon>Metazoa</taxon>
        <taxon>Spiralia</taxon>
        <taxon>Lophotrochozoa</taxon>
        <taxon>Bryozoa</taxon>
        <taxon>Gymnolaemata</taxon>
        <taxon>Cheilostomatida</taxon>
        <taxon>Flustrina</taxon>
        <taxon>Buguloidea</taxon>
        <taxon>Bugulidae</taxon>
        <taxon>Bugula</taxon>
    </lineage>
</organism>
<dbReference type="EMBL" id="VXIV02000955">
    <property type="protein sequence ID" value="KAF6034990.1"/>
    <property type="molecule type" value="Genomic_DNA"/>
</dbReference>
<gene>
    <name evidence="1" type="ORF">EB796_006699</name>
</gene>
<evidence type="ECO:0000313" key="1">
    <source>
        <dbReference type="EMBL" id="KAF6034990.1"/>
    </source>
</evidence>
<name>A0A7J7K8M3_BUGNE</name>
<keyword evidence="2" id="KW-1185">Reference proteome</keyword>
<accession>A0A7J7K8M3</accession>
<evidence type="ECO:0000313" key="2">
    <source>
        <dbReference type="Proteomes" id="UP000593567"/>
    </source>
</evidence>
<dbReference type="PANTHER" id="PTHR33480">
    <property type="entry name" value="SET DOMAIN-CONTAINING PROTEIN-RELATED"/>
    <property type="match status" value="1"/>
</dbReference>
<dbReference type="PANTHER" id="PTHR33480:SF1">
    <property type="entry name" value="TYR RECOMBINASE DOMAIN-CONTAINING PROTEIN"/>
    <property type="match status" value="1"/>
</dbReference>
<sequence length="179" mass="20550">MGLSQDRRASDLNVTRTKVRFLGRLLKELNKSEAGSFWDFLVPKKYDLVKTTVRELGLISPQMSIQVSNYVKKLCTIKIGMSIVNEDDISQKHAENFLRLYENSWSAEINAPIIKHQKLMQLNKTQETPLDTDIAKLVDFMDKEIVRLIEQAKIADNCSRLSKVLLTKLIIFNRPEAQA</sequence>
<protein>
    <submittedName>
        <fullName evidence="1">Uncharacterized protein</fullName>
    </submittedName>
</protein>
<comment type="caution">
    <text evidence="1">The sequence shown here is derived from an EMBL/GenBank/DDBJ whole genome shotgun (WGS) entry which is preliminary data.</text>
</comment>
<reference evidence="1" key="1">
    <citation type="submission" date="2020-06" db="EMBL/GenBank/DDBJ databases">
        <title>Draft genome of Bugula neritina, a colonial animal packing powerful symbionts and potential medicines.</title>
        <authorList>
            <person name="Rayko M."/>
        </authorList>
    </citation>
    <scope>NUCLEOTIDE SEQUENCE [LARGE SCALE GENOMIC DNA]</scope>
    <source>
        <strain evidence="1">Kwan_BN1</strain>
    </source>
</reference>
<dbReference type="AlphaFoldDB" id="A0A7J7K8M3"/>
<dbReference type="OrthoDB" id="6159238at2759"/>
<proteinExistence type="predicted"/>